<dbReference type="InterPro" id="IPR013785">
    <property type="entry name" value="Aldolase_TIM"/>
</dbReference>
<dbReference type="Proteomes" id="UP001595690">
    <property type="component" value="Unassembled WGS sequence"/>
</dbReference>
<evidence type="ECO:0000256" key="1">
    <source>
        <dbReference type="ARBA" id="ARBA00022679"/>
    </source>
</evidence>
<dbReference type="Pfam" id="PF00793">
    <property type="entry name" value="DAHP_synth_1"/>
    <property type="match status" value="1"/>
</dbReference>
<dbReference type="Gene3D" id="3.20.20.70">
    <property type="entry name" value="Aldolase class I"/>
    <property type="match status" value="1"/>
</dbReference>
<keyword evidence="1 3" id="KW-0808">Transferase</keyword>
<dbReference type="PANTHER" id="PTHR43018">
    <property type="entry name" value="PHOSPHO-2-DEHYDRO-3-DEOXYHEPTONATE ALDOLASE"/>
    <property type="match status" value="1"/>
</dbReference>
<dbReference type="InterPro" id="IPR006218">
    <property type="entry name" value="DAHP1/KDSA"/>
</dbReference>
<dbReference type="NCBIfam" id="NF009239">
    <property type="entry name" value="PRK12595.1"/>
    <property type="match status" value="1"/>
</dbReference>
<dbReference type="GO" id="GO:0003849">
    <property type="term" value="F:3-deoxy-7-phosphoheptulonate synthase activity"/>
    <property type="evidence" value="ECO:0007669"/>
    <property type="project" value="UniProtKB-EC"/>
</dbReference>
<keyword evidence="4" id="KW-1185">Reference proteome</keyword>
<proteinExistence type="predicted"/>
<dbReference type="InterPro" id="IPR006268">
    <property type="entry name" value="DAHP_syn_2"/>
</dbReference>
<dbReference type="NCBIfam" id="TIGR01361">
    <property type="entry name" value="DAHP_synth_Bsub"/>
    <property type="match status" value="1"/>
</dbReference>
<feature type="domain" description="DAHP synthetase I/KDSA" evidence="2">
    <location>
        <begin position="34"/>
        <end position="276"/>
    </location>
</feature>
<accession>A0ABV8C992</accession>
<evidence type="ECO:0000313" key="4">
    <source>
        <dbReference type="Proteomes" id="UP001595690"/>
    </source>
</evidence>
<sequence>MLDADTCQEMVMADPIELVGANGRAGRSTVAVGGVTIGPGTFTLVAGPCAVETAEQTLRAAQMAVSAGASLLRGGAFKPRTSPYSFHGLGAEGLRILSDVRAEIGVPFVTEVLDTRDVDLVADHADMLQIGARNMQNFALLRAVGTTRRPVLLKRGLSATIEEWLLAAEYVAAAGNEAIVLCERGIRTFENTTRNTLDISAVPVVQKMSHLPVIVDPSHSAGRRDLVLPLSRASVAVGADGLIIECHPVPAVALCDGPQALGPEDMPELAALMKDVPRLAGRALAETPTPVEAGGRACR</sequence>
<name>A0ABV8C992_9PSEU</name>
<dbReference type="EC" id="2.5.1.54" evidence="3"/>
<dbReference type="RefSeq" id="WP_382379940.1">
    <property type="nucleotide sequence ID" value="NZ_JBHRZI010000052.1"/>
</dbReference>
<reference evidence="4" key="1">
    <citation type="journal article" date="2019" name="Int. J. Syst. Evol. Microbiol.">
        <title>The Global Catalogue of Microorganisms (GCM) 10K type strain sequencing project: providing services to taxonomists for standard genome sequencing and annotation.</title>
        <authorList>
            <consortium name="The Broad Institute Genomics Platform"/>
            <consortium name="The Broad Institute Genome Sequencing Center for Infectious Disease"/>
            <person name="Wu L."/>
            <person name="Ma J."/>
        </authorList>
    </citation>
    <scope>NUCLEOTIDE SEQUENCE [LARGE SCALE GENOMIC DNA]</scope>
    <source>
        <strain evidence="4">CGMCC 4.7405</strain>
    </source>
</reference>
<dbReference type="EMBL" id="JBHRZI010000052">
    <property type="protein sequence ID" value="MFC3898436.1"/>
    <property type="molecule type" value="Genomic_DNA"/>
</dbReference>
<dbReference type="SUPFAM" id="SSF51569">
    <property type="entry name" value="Aldolase"/>
    <property type="match status" value="1"/>
</dbReference>
<dbReference type="InterPro" id="IPR052899">
    <property type="entry name" value="Class-I_DAHP_synthase"/>
</dbReference>
<dbReference type="PANTHER" id="PTHR43018:SF1">
    <property type="entry name" value="PROTEIN AROA(G)"/>
    <property type="match status" value="1"/>
</dbReference>
<dbReference type="NCBIfam" id="NF006421">
    <property type="entry name" value="PRK08673.1"/>
    <property type="match status" value="1"/>
</dbReference>
<evidence type="ECO:0000313" key="3">
    <source>
        <dbReference type="EMBL" id="MFC3898436.1"/>
    </source>
</evidence>
<protein>
    <submittedName>
        <fullName evidence="3">3-deoxy-7-phosphoheptulonate synthase</fullName>
        <ecNumber evidence="3">2.5.1.54</ecNumber>
    </submittedName>
</protein>
<comment type="caution">
    <text evidence="3">The sequence shown here is derived from an EMBL/GenBank/DDBJ whole genome shotgun (WGS) entry which is preliminary data.</text>
</comment>
<organism evidence="3 4">
    <name type="scientific">Lentzea rhizosphaerae</name>
    <dbReference type="NCBI Taxonomy" id="2041025"/>
    <lineage>
        <taxon>Bacteria</taxon>
        <taxon>Bacillati</taxon>
        <taxon>Actinomycetota</taxon>
        <taxon>Actinomycetes</taxon>
        <taxon>Pseudonocardiales</taxon>
        <taxon>Pseudonocardiaceae</taxon>
        <taxon>Lentzea</taxon>
    </lineage>
</organism>
<evidence type="ECO:0000259" key="2">
    <source>
        <dbReference type="Pfam" id="PF00793"/>
    </source>
</evidence>
<gene>
    <name evidence="3" type="primary">aroF</name>
    <name evidence="3" type="ORF">ACFOWZ_43810</name>
</gene>